<dbReference type="EMBL" id="CP001291">
    <property type="protein sequence ID" value="ACK72571.1"/>
    <property type="molecule type" value="Genomic_DNA"/>
</dbReference>
<feature type="transmembrane region" description="Helical" evidence="7">
    <location>
        <begin position="148"/>
        <end position="171"/>
    </location>
</feature>
<feature type="transmembrane region" description="Helical" evidence="7">
    <location>
        <begin position="324"/>
        <end position="348"/>
    </location>
</feature>
<evidence type="ECO:0000256" key="3">
    <source>
        <dbReference type="ARBA" id="ARBA00022475"/>
    </source>
</evidence>
<sequence length="487" mass="54506">MSIKQKALKGIVWSVIQQWGGQAISLIIFLVLARLLTPEAFGLLSLANLFLAFMQIFLEQGFSQALIQRKDLEPEHLDSAFWTHLVSGIFLTIIGVAISGLVAEIFSQSKLIPILQCFSFLFFINSLGHVPQAILTRNMAFKIMAVRILVAIVISGIVGVVMALNGFGVWSLVSQQFVFQSVVVLVVWGTVNWRPRFRFSQKHFQDLLNFSIHVLAFKFLKFFHKRSDSLLIGYFLGEVALGYYAIAYRVLEVMTQLLVGTCNQVALPTFARLQTEPKLFRQAFYKATQFTSVIAIPTFAGMAALTPELVKLLFGEKWLPSVPIMQILAFVGILYSLLNFNWSAFIAMGKPSWRFWLTLLTATLNIVACLLAVRWGIVAVALGYLMSDYLAFPVCLWALNKLIKVSLVNYLQQFVTPVIGSIVMVTGILIVKYFLANLMNTPALLLVGTVSGALIYGGFIRFLNPKLFWYLLDLVSLTLSKPKKQSS</sequence>
<comment type="similarity">
    <text evidence="2">Belongs to the polysaccharide synthase family.</text>
</comment>
<feature type="transmembrane region" description="Helical" evidence="7">
    <location>
        <begin position="283"/>
        <end position="304"/>
    </location>
</feature>
<dbReference type="HOGENOM" id="CLU_026911_6_1_3"/>
<name>B7KLJ9_GLOC7</name>
<evidence type="ECO:0000256" key="7">
    <source>
        <dbReference type="SAM" id="Phobius"/>
    </source>
</evidence>
<feature type="transmembrane region" description="Helical" evidence="7">
    <location>
        <begin position="12"/>
        <end position="34"/>
    </location>
</feature>
<proteinExistence type="inferred from homology"/>
<feature type="transmembrane region" description="Helical" evidence="7">
    <location>
        <begin position="79"/>
        <end position="105"/>
    </location>
</feature>
<keyword evidence="4 7" id="KW-0812">Transmembrane</keyword>
<feature type="transmembrane region" description="Helical" evidence="7">
    <location>
        <begin position="40"/>
        <end position="58"/>
    </location>
</feature>
<evidence type="ECO:0000256" key="4">
    <source>
        <dbReference type="ARBA" id="ARBA00022692"/>
    </source>
</evidence>
<feature type="transmembrane region" description="Helical" evidence="7">
    <location>
        <begin position="411"/>
        <end position="431"/>
    </location>
</feature>
<feature type="transmembrane region" description="Helical" evidence="7">
    <location>
        <begin position="355"/>
        <end position="375"/>
    </location>
</feature>
<organism evidence="8 9">
    <name type="scientific">Gloeothece citriformis (strain PCC 7424)</name>
    <name type="common">Cyanothece sp. (strain PCC 7424)</name>
    <dbReference type="NCBI Taxonomy" id="65393"/>
    <lineage>
        <taxon>Bacteria</taxon>
        <taxon>Bacillati</taxon>
        <taxon>Cyanobacteriota</taxon>
        <taxon>Cyanophyceae</taxon>
        <taxon>Oscillatoriophycideae</taxon>
        <taxon>Chroococcales</taxon>
        <taxon>Aphanothecaceae</taxon>
        <taxon>Gloeothece</taxon>
        <taxon>Gloeothece citriformis</taxon>
    </lineage>
</organism>
<evidence type="ECO:0000313" key="8">
    <source>
        <dbReference type="EMBL" id="ACK72571.1"/>
    </source>
</evidence>
<keyword evidence="3" id="KW-1003">Cell membrane</keyword>
<accession>B7KLJ9</accession>
<dbReference type="GO" id="GO:0005886">
    <property type="term" value="C:plasma membrane"/>
    <property type="evidence" value="ECO:0007669"/>
    <property type="project" value="UniProtKB-SubCell"/>
</dbReference>
<feature type="transmembrane region" description="Helical" evidence="7">
    <location>
        <begin position="230"/>
        <end position="251"/>
    </location>
</feature>
<dbReference type="KEGG" id="cyc:PCC7424_4201"/>
<keyword evidence="6 7" id="KW-0472">Membrane</keyword>
<dbReference type="OrthoDB" id="9770347at2"/>
<dbReference type="PANTHER" id="PTHR30250">
    <property type="entry name" value="PST FAMILY PREDICTED COLANIC ACID TRANSPORTER"/>
    <property type="match status" value="1"/>
</dbReference>
<dbReference type="InterPro" id="IPR050833">
    <property type="entry name" value="Poly_Biosynth_Transport"/>
</dbReference>
<dbReference type="STRING" id="65393.PCC7424_4201"/>
<keyword evidence="5 7" id="KW-1133">Transmembrane helix</keyword>
<evidence type="ECO:0000256" key="6">
    <source>
        <dbReference type="ARBA" id="ARBA00023136"/>
    </source>
</evidence>
<dbReference type="Pfam" id="PF13440">
    <property type="entry name" value="Polysacc_synt_3"/>
    <property type="match status" value="1"/>
</dbReference>
<gene>
    <name evidence="8" type="ordered locus">PCC7424_4201</name>
</gene>
<dbReference type="PANTHER" id="PTHR30250:SF10">
    <property type="entry name" value="LIPOPOLYSACCHARIDE BIOSYNTHESIS PROTEIN WZXC"/>
    <property type="match status" value="1"/>
</dbReference>
<dbReference type="Proteomes" id="UP000002384">
    <property type="component" value="Chromosome"/>
</dbReference>
<evidence type="ECO:0000256" key="2">
    <source>
        <dbReference type="ARBA" id="ARBA00007430"/>
    </source>
</evidence>
<evidence type="ECO:0000313" key="9">
    <source>
        <dbReference type="Proteomes" id="UP000002384"/>
    </source>
</evidence>
<dbReference type="AlphaFoldDB" id="B7KLJ9"/>
<comment type="subcellular location">
    <subcellularLocation>
        <location evidence="1">Cell membrane</location>
        <topology evidence="1">Multi-pass membrane protein</topology>
    </subcellularLocation>
</comment>
<dbReference type="CDD" id="cd13127">
    <property type="entry name" value="MATE_tuaB_like"/>
    <property type="match status" value="1"/>
</dbReference>
<protein>
    <submittedName>
        <fullName evidence="8">Polysaccharide biosynthesis protein</fullName>
    </submittedName>
</protein>
<feature type="transmembrane region" description="Helical" evidence="7">
    <location>
        <begin position="111"/>
        <end position="128"/>
    </location>
</feature>
<evidence type="ECO:0000256" key="5">
    <source>
        <dbReference type="ARBA" id="ARBA00022989"/>
    </source>
</evidence>
<dbReference type="eggNOG" id="COG2244">
    <property type="taxonomic scope" value="Bacteria"/>
</dbReference>
<feature type="transmembrane region" description="Helical" evidence="7">
    <location>
        <begin position="177"/>
        <end position="195"/>
    </location>
</feature>
<dbReference type="RefSeq" id="WP_015956156.1">
    <property type="nucleotide sequence ID" value="NC_011729.1"/>
</dbReference>
<evidence type="ECO:0000256" key="1">
    <source>
        <dbReference type="ARBA" id="ARBA00004651"/>
    </source>
</evidence>
<feature type="transmembrane region" description="Helical" evidence="7">
    <location>
        <begin position="443"/>
        <end position="463"/>
    </location>
</feature>
<keyword evidence="9" id="KW-1185">Reference proteome</keyword>
<reference evidence="9" key="1">
    <citation type="journal article" date="2011" name="MBio">
        <title>Novel metabolic attributes of the genus Cyanothece, comprising a group of unicellular nitrogen-fixing Cyanobacteria.</title>
        <authorList>
            <person name="Bandyopadhyay A."/>
            <person name="Elvitigala T."/>
            <person name="Welsh E."/>
            <person name="Stockel J."/>
            <person name="Liberton M."/>
            <person name="Min H."/>
            <person name="Sherman L.A."/>
            <person name="Pakrasi H.B."/>
        </authorList>
    </citation>
    <scope>NUCLEOTIDE SEQUENCE [LARGE SCALE GENOMIC DNA]</scope>
    <source>
        <strain evidence="9">PCC 7424</strain>
    </source>
</reference>